<dbReference type="Pfam" id="PF00106">
    <property type="entry name" value="adh_short"/>
    <property type="match status" value="1"/>
</dbReference>
<proteinExistence type="predicted"/>
<dbReference type="PANTHER" id="PTHR44404">
    <property type="entry name" value="HYDROXYSTEROID DEHYDROGENASE 1M"/>
    <property type="match status" value="1"/>
</dbReference>
<dbReference type="PANTHER" id="PTHR44404:SF1">
    <property type="entry name" value="HYDROXYSTEROID 11-BETA-DEHYDROGENASE 1-LIKE PROTEIN"/>
    <property type="match status" value="1"/>
</dbReference>
<dbReference type="InterPro" id="IPR002347">
    <property type="entry name" value="SDR_fam"/>
</dbReference>
<dbReference type="InterPro" id="IPR036291">
    <property type="entry name" value="NAD(P)-bd_dom_sf"/>
</dbReference>
<organism evidence="2 3">
    <name type="scientific">Porites lobata</name>
    <dbReference type="NCBI Taxonomy" id="104759"/>
    <lineage>
        <taxon>Eukaryota</taxon>
        <taxon>Metazoa</taxon>
        <taxon>Cnidaria</taxon>
        <taxon>Anthozoa</taxon>
        <taxon>Hexacorallia</taxon>
        <taxon>Scleractinia</taxon>
        <taxon>Fungiina</taxon>
        <taxon>Poritidae</taxon>
        <taxon>Porites</taxon>
    </lineage>
</organism>
<evidence type="ECO:0000313" key="2">
    <source>
        <dbReference type="EMBL" id="CAH3128798.1"/>
    </source>
</evidence>
<dbReference type="SUPFAM" id="SSF51735">
    <property type="entry name" value="NAD(P)-binding Rossmann-fold domains"/>
    <property type="match status" value="1"/>
</dbReference>
<keyword evidence="1" id="KW-1133">Transmembrane helix</keyword>
<keyword evidence="1" id="KW-0812">Transmembrane</keyword>
<protein>
    <recommendedName>
        <fullName evidence="4">Hydroxysteroid 11-beta-dehydrogenase 1-like protein</fullName>
    </recommendedName>
</protein>
<keyword evidence="3" id="KW-1185">Reference proteome</keyword>
<dbReference type="Proteomes" id="UP001159405">
    <property type="component" value="Unassembled WGS sequence"/>
</dbReference>
<comment type="caution">
    <text evidence="2">The sequence shown here is derived from an EMBL/GenBank/DDBJ whole genome shotgun (WGS) entry which is preliminary data.</text>
</comment>
<reference evidence="2 3" key="1">
    <citation type="submission" date="2022-05" db="EMBL/GenBank/DDBJ databases">
        <authorList>
            <consortium name="Genoscope - CEA"/>
            <person name="William W."/>
        </authorList>
    </citation>
    <scope>NUCLEOTIDE SEQUENCE [LARGE SCALE GENOMIC DNA]</scope>
</reference>
<evidence type="ECO:0000256" key="1">
    <source>
        <dbReference type="SAM" id="Phobius"/>
    </source>
</evidence>
<feature type="transmembrane region" description="Helical" evidence="1">
    <location>
        <begin position="6"/>
        <end position="27"/>
    </location>
</feature>
<evidence type="ECO:0008006" key="4">
    <source>
        <dbReference type="Google" id="ProtNLM"/>
    </source>
</evidence>
<keyword evidence="1" id="KW-0472">Membrane</keyword>
<dbReference type="PRINTS" id="PR00081">
    <property type="entry name" value="GDHRDH"/>
</dbReference>
<dbReference type="Gene3D" id="3.40.50.720">
    <property type="entry name" value="NAD(P)-binding Rossmann-like Domain"/>
    <property type="match status" value="1"/>
</dbReference>
<evidence type="ECO:0000313" key="3">
    <source>
        <dbReference type="Proteomes" id="UP001159405"/>
    </source>
</evidence>
<sequence length="305" mass="33773">MAGVYMWKLVFIGVLTASVAVLIAWYMRESLDPESLRGKKVVICGASTGIGEELAYQYAKFGAQVLLVARREAVLRKVVARCGELGAQTASYVVADLSSLEGAKQLAAETKKLFDGGPDILILNHLMSFYGFWNENSDLNKLPQYYAVNTISYINIATLLLPELQKTNGSIVVVSSFVGVVPAPRTAPYCGNKHALHGFFDTLRQDLAIQGRQGITITLYVLGYIATANAHKGSEGTPVYDSVKREPVDECALAMIKGIALRKRQMYFPWYLSIVETVHFFFPDFVESVIQVASNEKPVQDMWNW</sequence>
<gene>
    <name evidence="2" type="ORF">PLOB_00033513</name>
</gene>
<name>A0ABN8P3I6_9CNID</name>
<dbReference type="EMBL" id="CALNXK010000045">
    <property type="protein sequence ID" value="CAH3128798.1"/>
    <property type="molecule type" value="Genomic_DNA"/>
</dbReference>
<accession>A0ABN8P3I6</accession>